<organism evidence="2 3">
    <name type="scientific">Pyrenophora tritici-repentis</name>
    <dbReference type="NCBI Taxonomy" id="45151"/>
    <lineage>
        <taxon>Eukaryota</taxon>
        <taxon>Fungi</taxon>
        <taxon>Dikarya</taxon>
        <taxon>Ascomycota</taxon>
        <taxon>Pezizomycotina</taxon>
        <taxon>Dothideomycetes</taxon>
        <taxon>Pleosporomycetidae</taxon>
        <taxon>Pleosporales</taxon>
        <taxon>Pleosporineae</taxon>
        <taxon>Pleosporaceae</taxon>
        <taxon>Pyrenophora</taxon>
    </lineage>
</organism>
<gene>
    <name evidence="2" type="ORF">PtrM4_044070</name>
</gene>
<name>A0A834RJ98_9PLEO</name>
<accession>A0A834RJ98</accession>
<feature type="chain" id="PRO_5032569326" evidence="1">
    <location>
        <begin position="25"/>
        <end position="127"/>
    </location>
</feature>
<dbReference type="Proteomes" id="UP000245464">
    <property type="component" value="Chromosome 10"/>
</dbReference>
<reference evidence="2" key="1">
    <citation type="journal article" date="2018" name="BMC Genomics">
        <title>Comparative genomics of the wheat fungal pathogen Pyrenophora tritici-repentis reveals chromosomal variations and genome plasticity.</title>
        <authorList>
            <person name="Moolhuijzen P."/>
            <person name="See P.T."/>
            <person name="Hane J.K."/>
            <person name="Shi G."/>
            <person name="Liu Z."/>
            <person name="Oliver R.P."/>
            <person name="Moffat C.S."/>
        </authorList>
    </citation>
    <scope>NUCLEOTIDE SEQUENCE [LARGE SCALE GENOMIC DNA]</scope>
    <source>
        <strain evidence="2">M4</strain>
    </source>
</reference>
<dbReference type="RefSeq" id="XP_001937324.2">
    <property type="nucleotide sequence ID" value="XM_001937289.2"/>
</dbReference>
<protein>
    <submittedName>
        <fullName evidence="2">Uncharacterized protein</fullName>
    </submittedName>
</protein>
<proteinExistence type="predicted"/>
<dbReference type="KEGG" id="ptrr:6345263"/>
<sequence>MKTTTFSSLSSVLLILSGAAQVNAQDTPRNIPAFQHPMIIHRGCCTKSHVWSSIQDTITKNEIWGWMVCCTDIFDKDPEGFRGCRHDTFFVGRMDLSTWIVAPNSPYAKCPDTTLGATRFIVDKPPT</sequence>
<evidence type="ECO:0000313" key="2">
    <source>
        <dbReference type="EMBL" id="KAF7564973.1"/>
    </source>
</evidence>
<evidence type="ECO:0000256" key="1">
    <source>
        <dbReference type="SAM" id="SignalP"/>
    </source>
</evidence>
<evidence type="ECO:0000313" key="3">
    <source>
        <dbReference type="Proteomes" id="UP000245464"/>
    </source>
</evidence>
<dbReference type="EMBL" id="NQIK02000010">
    <property type="protein sequence ID" value="KAF7564973.1"/>
    <property type="molecule type" value="Genomic_DNA"/>
</dbReference>
<feature type="signal peptide" evidence="1">
    <location>
        <begin position="1"/>
        <end position="24"/>
    </location>
</feature>
<keyword evidence="1" id="KW-0732">Signal</keyword>
<dbReference type="GeneID" id="6345263"/>
<comment type="caution">
    <text evidence="2">The sequence shown here is derived from an EMBL/GenBank/DDBJ whole genome shotgun (WGS) entry which is preliminary data.</text>
</comment>
<dbReference type="AlphaFoldDB" id="A0A834RJ98"/>